<feature type="region of interest" description="Disordered" evidence="8">
    <location>
        <begin position="599"/>
        <end position="619"/>
    </location>
</feature>
<feature type="region of interest" description="Disordered" evidence="8">
    <location>
        <begin position="1265"/>
        <end position="1411"/>
    </location>
</feature>
<dbReference type="GO" id="GO:0016274">
    <property type="term" value="F:protein-arginine N-methyltransferase activity"/>
    <property type="evidence" value="ECO:0007669"/>
    <property type="project" value="InterPro"/>
</dbReference>
<dbReference type="Gene3D" id="2.70.160.11">
    <property type="entry name" value="Hnrnp arginine n-methyltransferase1"/>
    <property type="match status" value="1"/>
</dbReference>
<evidence type="ECO:0000259" key="11">
    <source>
        <dbReference type="Pfam" id="PF17286"/>
    </source>
</evidence>
<dbReference type="OrthoDB" id="2421129at2759"/>
<accession>A0A1V8T351</accession>
<dbReference type="PANTHER" id="PTHR10738:SF0">
    <property type="entry name" value="PROTEIN ARGININE N-METHYLTRANSFERASE 5"/>
    <property type="match status" value="1"/>
</dbReference>
<evidence type="ECO:0000256" key="7">
    <source>
        <dbReference type="PROSITE-ProRule" id="PRU01015"/>
    </source>
</evidence>
<dbReference type="GO" id="GO:0005634">
    <property type="term" value="C:nucleus"/>
    <property type="evidence" value="ECO:0007669"/>
    <property type="project" value="TreeGrafter"/>
</dbReference>
<dbReference type="InterPro" id="IPR019775">
    <property type="entry name" value="WD40_repeat_CS"/>
</dbReference>
<dbReference type="PROSITE" id="PS50082">
    <property type="entry name" value="WD_REPEATS_2"/>
    <property type="match status" value="3"/>
</dbReference>
<dbReference type="SUPFAM" id="SSF50978">
    <property type="entry name" value="WD40 repeat-like"/>
    <property type="match status" value="1"/>
</dbReference>
<keyword evidence="13" id="KW-1185">Reference proteome</keyword>
<dbReference type="InterPro" id="IPR029063">
    <property type="entry name" value="SAM-dependent_MTases_sf"/>
</dbReference>
<keyword evidence="3 7" id="KW-0808">Transferase</keyword>
<feature type="repeat" description="WD" evidence="6">
    <location>
        <begin position="890"/>
        <end position="931"/>
    </location>
</feature>
<gene>
    <name evidence="12" type="ORF">B0A48_09828</name>
</gene>
<evidence type="ECO:0000256" key="1">
    <source>
        <dbReference type="ARBA" id="ARBA00022574"/>
    </source>
</evidence>
<evidence type="ECO:0000256" key="6">
    <source>
        <dbReference type="PROSITE-ProRule" id="PRU00221"/>
    </source>
</evidence>
<dbReference type="Gene3D" id="3.20.20.150">
    <property type="entry name" value="Divalent-metal-dependent TIM barrel enzymes"/>
    <property type="match status" value="1"/>
</dbReference>
<dbReference type="InterPro" id="IPR035248">
    <property type="entry name" value="PRMT5_C"/>
</dbReference>
<feature type="compositionally biased region" description="Polar residues" evidence="8">
    <location>
        <begin position="1363"/>
        <end position="1375"/>
    </location>
</feature>
<dbReference type="Gene3D" id="2.130.10.10">
    <property type="entry name" value="YVTN repeat-like/Quinoprotein amine dehydrogenase"/>
    <property type="match status" value="1"/>
</dbReference>
<keyword evidence="1 6" id="KW-0853">WD repeat</keyword>
<dbReference type="CDD" id="cd17041">
    <property type="entry name" value="Ubl_WDR48"/>
    <property type="match status" value="1"/>
</dbReference>
<name>A0A1V8T351_9PEZI</name>
<feature type="region of interest" description="Disordered" evidence="8">
    <location>
        <begin position="1028"/>
        <end position="1057"/>
    </location>
</feature>
<feature type="domain" description="PRMT5 oligomerisation" evidence="11">
    <location>
        <begin position="530"/>
        <end position="714"/>
    </location>
</feature>
<organism evidence="12 13">
    <name type="scientific">Cryoendolithus antarcticus</name>
    <dbReference type="NCBI Taxonomy" id="1507870"/>
    <lineage>
        <taxon>Eukaryota</taxon>
        <taxon>Fungi</taxon>
        <taxon>Dikarya</taxon>
        <taxon>Ascomycota</taxon>
        <taxon>Pezizomycotina</taxon>
        <taxon>Dothideomycetes</taxon>
        <taxon>Dothideomycetidae</taxon>
        <taxon>Cladosporiales</taxon>
        <taxon>Cladosporiaceae</taxon>
        <taxon>Cryoendolithus</taxon>
    </lineage>
</organism>
<keyword evidence="2 7" id="KW-0489">Methyltransferase</keyword>
<dbReference type="Pfam" id="PF17286">
    <property type="entry name" value="PRMT5_C"/>
    <property type="match status" value="1"/>
</dbReference>
<sequence length="1713" mass="186414">MSNTPPLTMWFIGYDNTTSRPGHPMQTLAKAQALGYDLITTPLTTSVFNARVIDTASRYLSDTTDDVATSRPSLLISPLTPDDTDLTPGDNNTGFVVRTSAWLDLGSADPVIAHVSQQVFNLEVAYASFCGIQHVLVSGPVPGSDEVQYARALLEALSMSSHLQFFVLLPMSGELEDAGGDEQHLAELARESYTLNDHEAAPEGDELDDVDVDSSLNTWDTWDGIRTMCDYNSRLSVALELPRKLAHQFIQDRWYSEPVRGLVLPRTTFIRNTAGFPVLAKPHQDYLNRLMRLRLPPCILLNDVGTLKPAVSLGTATEPTPAEAAKHIVEKPTAQLQYVRHLQQSQPPLPIIERFGQGYQDYMQSPLQPLADNLESITYEVFEKDPIKYDWYQRAIALALTDLAETLGPDTEIIVAVVGAGRGPLVSKAILASQSSGAKARFWAVEKNPNAYVHLQRRNLTDPLWDKQVTVTKTDMRAWKGPVIDGEVRKVHILVSELLGSFADNELSPECLDGVQHVLEPEYGINIPRSYTAHATPIATPRLHTDLIGRAGADKWEIPYVVMLQQYHFLATLDDVRTPDVQCAWRFSHPVPSAVLAQAEARKGGSAEQGGAGGTVGGDGGNEHNSRYCKLKFTCQSRGTCHGLAGYFETILYTGKAGEKVELSTNPVTMEAKSKDMISWFPIFFPLKTPMQIPDGAEMDVSLWRQTDDRKVCYTGGRDGVICAWDLHLDLKNSAEPASNYKPEPTTHRSQVQAHTHWINDIALAQSNQALVSASSDITVKVWRPSSSDRQPPQSIGLHSDYVKTLAVPSLTSDWVASGGLDRKICLWDLGGAGQKLCINVGDDEAGSLSSKEKGSVYALAATNNVLCSGGPESTVRVWDSRTGKRITKLVGHTDNIRDVLVSQDGSTILTASSDRTVKVWSTIAGRCMYTLTMHDVSVWSLFSEDPDLSVFYSSDKNGLIAKTDTRGAIELDEGLSVAVCQEHEGVHKVKAAGAYLWTATSRPSISRWRDVDTENAEIDVPENYSYSAHRSSATPTITRYPSPPARTGSGSKVNGTEKKIPLKHMLRLSNTVDFPMPITVDSEDTDTAPGARRGTLERSSIDVVVPQPVRGQPDYSVVGQNGLIKHVMLNDRKRVLTLDTASEVVMWDLLKCVPIKSFGKRHLEDVKDEVNTTTTTSVANWCTVDTRTGSVAIVLEENNCFDAEMYADELDLDEDIEFREDQRINLGKWVLRYLFSNLITEEIRRDQAFRKQLLAGDLAQQGLQREGAPSSIQMPQAQSNGWHPDATGPVSSSTVKPTNGFPHTPGVGGIAAATPGGLGLTQTRSTASATTGSAAGDDGAATSQNPARTSQEGHADYFSRAQPPSSTSEITAQPSLVKPPATPAAEDEATTDGAATPTKDTPSKEGLFGKKFRMNMSFAAGMKKMNMPSLGANKTSTTDKPAAVATETAKEDAETDSHSSTSHRTTDENLLGTVQRIRWAYEDSLQSQVNSNAASENGLPVARRSIDLPSLITPSLPAETPVLKPPLNTTILIQEDRPEAGGVADLFEGSVGSLSSSIDIIERVAPMWLGEVLLRNTVPAKDIVKISFVLEPREAKDGGAKMLPSIAADGNNRLNANRMLRAKKILAYVAERIEPGKQVPEGNEGSGKGELRPEEYLELWCNGQIIPPNMTLATIRSSIWRGGGDVLLHYRSNGKREILHVAPPAPAAPAPA</sequence>
<dbReference type="InterPro" id="IPR001680">
    <property type="entry name" value="WD40_rpt"/>
</dbReference>
<dbReference type="Proteomes" id="UP000192596">
    <property type="component" value="Unassembled WGS sequence"/>
</dbReference>
<dbReference type="STRING" id="1507870.A0A1V8T351"/>
<dbReference type="SUPFAM" id="SSF53335">
    <property type="entry name" value="S-adenosyl-L-methionine-dependent methyltransferases"/>
    <property type="match status" value="1"/>
</dbReference>
<feature type="compositionally biased region" description="Polar residues" evidence="8">
    <location>
        <begin position="1028"/>
        <end position="1040"/>
    </location>
</feature>
<feature type="repeat" description="WD" evidence="6">
    <location>
        <begin position="752"/>
        <end position="783"/>
    </location>
</feature>
<dbReference type="PROSITE" id="PS00678">
    <property type="entry name" value="WD_REPEATS_1"/>
    <property type="match status" value="1"/>
</dbReference>
<dbReference type="InterPro" id="IPR015943">
    <property type="entry name" value="WD40/YVTN_repeat-like_dom_sf"/>
</dbReference>
<evidence type="ECO:0000256" key="3">
    <source>
        <dbReference type="ARBA" id="ARBA00022679"/>
    </source>
</evidence>
<dbReference type="Gene3D" id="3.40.50.150">
    <property type="entry name" value="Vaccinia Virus protein VP39"/>
    <property type="match status" value="1"/>
</dbReference>
<dbReference type="GO" id="GO:0005829">
    <property type="term" value="C:cytosol"/>
    <property type="evidence" value="ECO:0007669"/>
    <property type="project" value="TreeGrafter"/>
</dbReference>
<dbReference type="Pfam" id="PF05185">
    <property type="entry name" value="PRMT5"/>
    <property type="match status" value="1"/>
</dbReference>
<dbReference type="SMART" id="SM00320">
    <property type="entry name" value="WD40"/>
    <property type="match status" value="7"/>
</dbReference>
<comment type="caution">
    <text evidence="12">The sequence shown here is derived from an EMBL/GenBank/DDBJ whole genome shotgun (WGS) entry which is preliminary data.</text>
</comment>
<dbReference type="Pfam" id="PF11816">
    <property type="entry name" value="DUF3337"/>
    <property type="match status" value="1"/>
</dbReference>
<evidence type="ECO:0000256" key="2">
    <source>
        <dbReference type="ARBA" id="ARBA00022603"/>
    </source>
</evidence>
<dbReference type="GO" id="GO:0006355">
    <property type="term" value="P:regulation of DNA-templated transcription"/>
    <property type="evidence" value="ECO:0007669"/>
    <property type="project" value="TreeGrafter"/>
</dbReference>
<dbReference type="Pfam" id="PF00400">
    <property type="entry name" value="WD40"/>
    <property type="match status" value="3"/>
</dbReference>
<feature type="region of interest" description="Disordered" evidence="8">
    <location>
        <begin position="1430"/>
        <end position="1470"/>
    </location>
</feature>
<feature type="domain" description="PRMT5 TIM barrel" evidence="10">
    <location>
        <begin position="35"/>
        <end position="345"/>
    </location>
</feature>
<dbReference type="InterPro" id="IPR036322">
    <property type="entry name" value="WD40_repeat_dom_sf"/>
</dbReference>
<dbReference type="PROSITE" id="PS51678">
    <property type="entry name" value="SAM_MT_PRMT"/>
    <property type="match status" value="1"/>
</dbReference>
<keyword evidence="5" id="KW-0677">Repeat</keyword>
<feature type="compositionally biased region" description="Low complexity" evidence="8">
    <location>
        <begin position="1326"/>
        <end position="1344"/>
    </location>
</feature>
<dbReference type="PANTHER" id="PTHR10738">
    <property type="entry name" value="PROTEIN ARGININE N-METHYLTRANSFERASE 5"/>
    <property type="match status" value="1"/>
</dbReference>
<evidence type="ECO:0000256" key="4">
    <source>
        <dbReference type="ARBA" id="ARBA00022691"/>
    </source>
</evidence>
<dbReference type="InParanoid" id="A0A1V8T351"/>
<feature type="repeat" description="WD" evidence="6">
    <location>
        <begin position="850"/>
        <end position="889"/>
    </location>
</feature>
<feature type="compositionally biased region" description="Polar residues" evidence="8">
    <location>
        <begin position="1271"/>
        <end position="1282"/>
    </location>
</feature>
<protein>
    <submittedName>
        <fullName evidence="12">Uncharacterized protein</fullName>
    </submittedName>
</protein>
<evidence type="ECO:0000259" key="10">
    <source>
        <dbReference type="Pfam" id="PF17285"/>
    </source>
</evidence>
<dbReference type="FunCoup" id="A0A1V8T351">
    <property type="interactions" value="137"/>
</dbReference>
<keyword evidence="4 7" id="KW-0949">S-adenosyl-L-methionine</keyword>
<feature type="compositionally biased region" description="Gly residues" evidence="8">
    <location>
        <begin position="607"/>
        <end position="619"/>
    </location>
</feature>
<evidence type="ECO:0000256" key="8">
    <source>
        <dbReference type="SAM" id="MobiDB-lite"/>
    </source>
</evidence>
<dbReference type="InterPro" id="IPR025799">
    <property type="entry name" value="Arg_MeTrfase"/>
</dbReference>
<evidence type="ECO:0000259" key="9">
    <source>
        <dbReference type="Pfam" id="PF05185"/>
    </source>
</evidence>
<dbReference type="GO" id="GO:0032259">
    <property type="term" value="P:methylation"/>
    <property type="evidence" value="ECO:0007669"/>
    <property type="project" value="UniProtKB-KW"/>
</dbReference>
<reference evidence="13" key="1">
    <citation type="submission" date="2017-03" db="EMBL/GenBank/DDBJ databases">
        <title>Genomes of endolithic fungi from Antarctica.</title>
        <authorList>
            <person name="Coleine C."/>
            <person name="Masonjones S."/>
            <person name="Stajich J.E."/>
        </authorList>
    </citation>
    <scope>NUCLEOTIDE SEQUENCE [LARGE SCALE GENOMIC DNA]</scope>
    <source>
        <strain evidence="13">CCFEE 5527</strain>
    </source>
</reference>
<dbReference type="PROSITE" id="PS50294">
    <property type="entry name" value="WD_REPEATS_REGION"/>
    <property type="match status" value="2"/>
</dbReference>
<feature type="domain" description="PRMT5 arginine-N-methyltransferase" evidence="9">
    <location>
        <begin position="353"/>
        <end position="527"/>
    </location>
</feature>
<dbReference type="InterPro" id="IPR035075">
    <property type="entry name" value="PRMT5"/>
</dbReference>
<evidence type="ECO:0000313" key="12">
    <source>
        <dbReference type="EMBL" id="OQO05734.1"/>
    </source>
</evidence>
<proteinExistence type="predicted"/>
<dbReference type="CDD" id="cd00200">
    <property type="entry name" value="WD40"/>
    <property type="match status" value="1"/>
</dbReference>
<dbReference type="EMBL" id="NAJO01000018">
    <property type="protein sequence ID" value="OQO05734.1"/>
    <property type="molecule type" value="Genomic_DNA"/>
</dbReference>
<dbReference type="InterPro" id="IPR021772">
    <property type="entry name" value="WDR48/Bun107"/>
</dbReference>
<feature type="compositionally biased region" description="Basic and acidic residues" evidence="8">
    <location>
        <begin position="1449"/>
        <end position="1458"/>
    </location>
</feature>
<dbReference type="Pfam" id="PF17285">
    <property type="entry name" value="PRMT5_TIM"/>
    <property type="match status" value="1"/>
</dbReference>
<evidence type="ECO:0000256" key="5">
    <source>
        <dbReference type="ARBA" id="ARBA00022737"/>
    </source>
</evidence>
<evidence type="ECO:0000313" key="13">
    <source>
        <dbReference type="Proteomes" id="UP000192596"/>
    </source>
</evidence>
<dbReference type="InterPro" id="IPR035247">
    <property type="entry name" value="PRMT5_TIM"/>
</dbReference>